<dbReference type="STRING" id="1616788.AR543_10870"/>
<evidence type="ECO:0000259" key="1">
    <source>
        <dbReference type="Pfam" id="PF12804"/>
    </source>
</evidence>
<reference evidence="2 3" key="2">
    <citation type="journal article" date="2016" name="Int. J. Syst. Evol. Microbiol.">
        <title>Paenibacillus bovis sp. nov., isolated from raw yak (Bos grunniens) milk.</title>
        <authorList>
            <person name="Gao C."/>
            <person name="Han J."/>
            <person name="Liu Z."/>
            <person name="Xu X."/>
            <person name="Hang F."/>
            <person name="Wu Z."/>
        </authorList>
    </citation>
    <scope>NUCLEOTIDE SEQUENCE [LARGE SCALE GENOMIC DNA]</scope>
    <source>
        <strain evidence="2 3">BD3526</strain>
    </source>
</reference>
<dbReference type="Gene3D" id="3.90.550.10">
    <property type="entry name" value="Spore Coat Polysaccharide Biosynthesis Protein SpsA, Chain A"/>
    <property type="match status" value="2"/>
</dbReference>
<sequence>MSIAALVLAAGKSSRMGKDKLSLPLPTISGTYTVPAAGQPATPDRTGIEQHLYTCAVVDPNTQISHEKSIPVVSKPVTSVGGHVLKAILAEKRLSPVVIVHAPYSSPVWRQEVLAWCERKNWQETECADADRGMSYSIRCGMERIKSSAAEAVMILLADQPLVDSLLLGDIIDNWQQSDSALDYIAASDGRNAQPPVIMARHIWDRLDQLTGDQGARQLFRQPDLRGRIIPYAEHYFWDADTPDALQRIRDHIRCTLDTG</sequence>
<dbReference type="OrthoDB" id="285216at2"/>
<dbReference type="InterPro" id="IPR029044">
    <property type="entry name" value="Nucleotide-diphossugar_trans"/>
</dbReference>
<gene>
    <name evidence="2" type="ORF">AR543_10870</name>
</gene>
<dbReference type="InterPro" id="IPR025877">
    <property type="entry name" value="MobA-like_NTP_Trfase"/>
</dbReference>
<evidence type="ECO:0000313" key="3">
    <source>
        <dbReference type="Proteomes" id="UP000078148"/>
    </source>
</evidence>
<dbReference type="Proteomes" id="UP000078148">
    <property type="component" value="Chromosome"/>
</dbReference>
<dbReference type="GO" id="GO:0016779">
    <property type="term" value="F:nucleotidyltransferase activity"/>
    <property type="evidence" value="ECO:0007669"/>
    <property type="project" value="UniProtKB-ARBA"/>
</dbReference>
<dbReference type="PANTHER" id="PTHR43777:SF1">
    <property type="entry name" value="MOLYBDENUM COFACTOR CYTIDYLYLTRANSFERASE"/>
    <property type="match status" value="1"/>
</dbReference>
<dbReference type="SUPFAM" id="SSF53448">
    <property type="entry name" value="Nucleotide-diphospho-sugar transferases"/>
    <property type="match status" value="2"/>
</dbReference>
<protein>
    <recommendedName>
        <fullName evidence="1">MobA-like NTP transferase domain-containing protein</fullName>
    </recommendedName>
</protein>
<dbReference type="KEGG" id="pbv:AR543_10870"/>
<accession>A0A172ZFP7</accession>
<dbReference type="PANTHER" id="PTHR43777">
    <property type="entry name" value="MOLYBDENUM COFACTOR CYTIDYLYLTRANSFERASE"/>
    <property type="match status" value="1"/>
</dbReference>
<dbReference type="EMBL" id="CP013023">
    <property type="protein sequence ID" value="ANF96455.1"/>
    <property type="molecule type" value="Genomic_DNA"/>
</dbReference>
<dbReference type="Pfam" id="PF12804">
    <property type="entry name" value="NTP_transf_3"/>
    <property type="match status" value="1"/>
</dbReference>
<dbReference type="CDD" id="cd04182">
    <property type="entry name" value="GT_2_like_f"/>
    <property type="match status" value="1"/>
</dbReference>
<organism evidence="2 3">
    <name type="scientific">Paenibacillus bovis</name>
    <dbReference type="NCBI Taxonomy" id="1616788"/>
    <lineage>
        <taxon>Bacteria</taxon>
        <taxon>Bacillati</taxon>
        <taxon>Bacillota</taxon>
        <taxon>Bacilli</taxon>
        <taxon>Bacillales</taxon>
        <taxon>Paenibacillaceae</taxon>
        <taxon>Paenibacillus</taxon>
    </lineage>
</organism>
<dbReference type="AlphaFoldDB" id="A0A172ZFP7"/>
<name>A0A172ZFP7_9BACL</name>
<keyword evidence="3" id="KW-1185">Reference proteome</keyword>
<dbReference type="RefSeq" id="WP_060534316.1">
    <property type="nucleotide sequence ID" value="NZ_CP013023.1"/>
</dbReference>
<feature type="domain" description="MobA-like NTP transferase" evidence="1">
    <location>
        <begin position="93"/>
        <end position="222"/>
    </location>
</feature>
<proteinExistence type="predicted"/>
<evidence type="ECO:0000313" key="2">
    <source>
        <dbReference type="EMBL" id="ANF96455.1"/>
    </source>
</evidence>
<reference evidence="3" key="1">
    <citation type="submission" date="2015-10" db="EMBL/GenBank/DDBJ databases">
        <title>Genome of Paenibacillus bovis sp. nov.</title>
        <authorList>
            <person name="Wu Z."/>
            <person name="Gao C."/>
            <person name="Liu Z."/>
            <person name="Zheng H."/>
        </authorList>
    </citation>
    <scope>NUCLEOTIDE SEQUENCE [LARGE SCALE GENOMIC DNA]</scope>
    <source>
        <strain evidence="3">BD3526</strain>
    </source>
</reference>